<reference evidence="1 2" key="1">
    <citation type="journal article" date="2019" name="Sci. Rep.">
        <title>Orb-weaving spider Araneus ventricosus genome elucidates the spidroin gene catalogue.</title>
        <authorList>
            <person name="Kono N."/>
            <person name="Nakamura H."/>
            <person name="Ohtoshi R."/>
            <person name="Moran D.A.P."/>
            <person name="Shinohara A."/>
            <person name="Yoshida Y."/>
            <person name="Fujiwara M."/>
            <person name="Mori M."/>
            <person name="Tomita M."/>
            <person name="Arakawa K."/>
        </authorList>
    </citation>
    <scope>NUCLEOTIDE SEQUENCE [LARGE SCALE GENOMIC DNA]</scope>
</reference>
<name>A0A4Y2V175_ARAVE</name>
<evidence type="ECO:0000313" key="2">
    <source>
        <dbReference type="Proteomes" id="UP000499080"/>
    </source>
</evidence>
<organism evidence="1 2">
    <name type="scientific">Araneus ventricosus</name>
    <name type="common">Orbweaver spider</name>
    <name type="synonym">Epeira ventricosa</name>
    <dbReference type="NCBI Taxonomy" id="182803"/>
    <lineage>
        <taxon>Eukaryota</taxon>
        <taxon>Metazoa</taxon>
        <taxon>Ecdysozoa</taxon>
        <taxon>Arthropoda</taxon>
        <taxon>Chelicerata</taxon>
        <taxon>Arachnida</taxon>
        <taxon>Araneae</taxon>
        <taxon>Araneomorphae</taxon>
        <taxon>Entelegynae</taxon>
        <taxon>Araneoidea</taxon>
        <taxon>Araneidae</taxon>
        <taxon>Araneus</taxon>
    </lineage>
</organism>
<dbReference type="Proteomes" id="UP000499080">
    <property type="component" value="Unassembled WGS sequence"/>
</dbReference>
<evidence type="ECO:0000313" key="1">
    <source>
        <dbReference type="EMBL" id="GBO18271.1"/>
    </source>
</evidence>
<sequence>MINTYENCKANEDSNLRSNLQSSANVLVTFNPFCEELWCARVQKEMDPLMTSSFELKIARQDEAADVKTDINPKRPCLGCMVDVVSNPTSACRVSSRSSY</sequence>
<proteinExistence type="predicted"/>
<dbReference type="EMBL" id="BGPR01041915">
    <property type="protein sequence ID" value="GBO18271.1"/>
    <property type="molecule type" value="Genomic_DNA"/>
</dbReference>
<dbReference type="OrthoDB" id="10574759at2759"/>
<dbReference type="AlphaFoldDB" id="A0A4Y2V175"/>
<gene>
    <name evidence="1" type="ORF">AVEN_109576_1</name>
</gene>
<accession>A0A4Y2V175</accession>
<keyword evidence="2" id="KW-1185">Reference proteome</keyword>
<protein>
    <submittedName>
        <fullName evidence="1">Uncharacterized protein</fullName>
    </submittedName>
</protein>
<comment type="caution">
    <text evidence="1">The sequence shown here is derived from an EMBL/GenBank/DDBJ whole genome shotgun (WGS) entry which is preliminary data.</text>
</comment>